<keyword evidence="2" id="KW-1185">Reference proteome</keyword>
<evidence type="ECO:0000313" key="1">
    <source>
        <dbReference type="EMBL" id="KAK3719920.1"/>
    </source>
</evidence>
<proteinExistence type="predicted"/>
<dbReference type="Proteomes" id="UP001281147">
    <property type="component" value="Unassembled WGS sequence"/>
</dbReference>
<evidence type="ECO:0000313" key="2">
    <source>
        <dbReference type="Proteomes" id="UP001281147"/>
    </source>
</evidence>
<reference evidence="1" key="1">
    <citation type="submission" date="2023-07" db="EMBL/GenBank/DDBJ databases">
        <title>Black Yeasts Isolated from many extreme environments.</title>
        <authorList>
            <person name="Coleine C."/>
            <person name="Stajich J.E."/>
            <person name="Selbmann L."/>
        </authorList>
    </citation>
    <scope>NUCLEOTIDE SEQUENCE</scope>
    <source>
        <strain evidence="1">CCFEE 5714</strain>
    </source>
</reference>
<gene>
    <name evidence="1" type="ORF">LTR37_004043</name>
</gene>
<sequence>MAPATKKRKTLDTTPKFHCFSCATDRKSAQFPDYNPSADCDHLINTCKTCLKKWVQSNVESANLVIGGNDGNLYGVHCPQCKATMGNVNVEIAATKKVYERFEELERKHIGDTTPGWRWCLSPTCKVGQVHESKAIDGPPLKRQKRGSFFRRSEPAPSAEPDICTCHECGAKACVTCDRPWHDGETCSQYQLRIKDRMEEEDKALREIRKVTKKCPKCQKPIQKNGGCPSMHCSQCSTNFCWKCETVFAPTGCKCYRW</sequence>
<organism evidence="1 2">
    <name type="scientific">Vermiconidia calcicola</name>
    <dbReference type="NCBI Taxonomy" id="1690605"/>
    <lineage>
        <taxon>Eukaryota</taxon>
        <taxon>Fungi</taxon>
        <taxon>Dikarya</taxon>
        <taxon>Ascomycota</taxon>
        <taxon>Pezizomycotina</taxon>
        <taxon>Dothideomycetes</taxon>
        <taxon>Dothideomycetidae</taxon>
        <taxon>Mycosphaerellales</taxon>
        <taxon>Extremaceae</taxon>
        <taxon>Vermiconidia</taxon>
    </lineage>
</organism>
<protein>
    <submittedName>
        <fullName evidence="1">Uncharacterized protein</fullName>
    </submittedName>
</protein>
<name>A0ACC3NQU2_9PEZI</name>
<accession>A0ACC3NQU2</accession>
<comment type="caution">
    <text evidence="1">The sequence shown here is derived from an EMBL/GenBank/DDBJ whole genome shotgun (WGS) entry which is preliminary data.</text>
</comment>
<dbReference type="EMBL" id="JAUTXU010000024">
    <property type="protein sequence ID" value="KAK3719920.1"/>
    <property type="molecule type" value="Genomic_DNA"/>
</dbReference>